<dbReference type="Proteomes" id="UP000275076">
    <property type="component" value="Unassembled WGS sequence"/>
</dbReference>
<reference evidence="7 8" key="1">
    <citation type="submission" date="2018-10" db="EMBL/GenBank/DDBJ databases">
        <title>Draft genome sequence of Bacillus salarius IM0101, isolated from a hypersaline soil in Inner Mongolia, China.</title>
        <authorList>
            <person name="Yamprayoonswat W."/>
            <person name="Boonvisut S."/>
            <person name="Jumpathong W."/>
            <person name="Sittihan S."/>
            <person name="Ruangsuj P."/>
            <person name="Wanthongcharoen S."/>
            <person name="Thongpramul N."/>
            <person name="Pimmason S."/>
            <person name="Yu B."/>
            <person name="Yasawong M."/>
        </authorList>
    </citation>
    <scope>NUCLEOTIDE SEQUENCE [LARGE SCALE GENOMIC DNA]</scope>
    <source>
        <strain evidence="7 8">IM0101</strain>
    </source>
</reference>
<evidence type="ECO:0000256" key="4">
    <source>
        <dbReference type="ARBA" id="ARBA00022833"/>
    </source>
</evidence>
<comment type="caution">
    <text evidence="7">The sequence shown here is derived from an EMBL/GenBank/DDBJ whole genome shotgun (WGS) entry which is preliminary data.</text>
</comment>
<keyword evidence="8" id="KW-1185">Reference proteome</keyword>
<keyword evidence="1" id="KW-0645">Protease</keyword>
<keyword evidence="5" id="KW-0482">Metalloprotease</keyword>
<dbReference type="OrthoDB" id="9802958at2"/>
<keyword evidence="3" id="KW-0378">Hydrolase</keyword>
<dbReference type="PANTHER" id="PTHR34858">
    <property type="entry name" value="CYSO-CYSTEINE PEPTIDASE"/>
    <property type="match status" value="1"/>
</dbReference>
<sequence length="131" mass="15198">KSVIIKRTVWEDMINHCKQELPFEACGLVSGNAGKCDDMWRMKNRKKSRHSFEISQKEIDETFRAIEAKGQTLTGIYHSHPTAAPYPSPHDITNNHYPHAAYFIISFLRSKPQVKCWRMENKNTIPVKIKV</sequence>
<organism evidence="7 8">
    <name type="scientific">Salibacterium salarium</name>
    <dbReference type="NCBI Taxonomy" id="284579"/>
    <lineage>
        <taxon>Bacteria</taxon>
        <taxon>Bacillati</taxon>
        <taxon>Bacillota</taxon>
        <taxon>Bacilli</taxon>
        <taxon>Bacillales</taxon>
        <taxon>Bacillaceae</taxon>
    </lineage>
</organism>
<name>A0A3R9R750_9BACI</name>
<feature type="non-terminal residue" evidence="7">
    <location>
        <position position="1"/>
    </location>
</feature>
<evidence type="ECO:0000313" key="7">
    <source>
        <dbReference type="EMBL" id="RSL28688.1"/>
    </source>
</evidence>
<evidence type="ECO:0000313" key="8">
    <source>
        <dbReference type="Proteomes" id="UP000275076"/>
    </source>
</evidence>
<dbReference type="GO" id="GO:0006508">
    <property type="term" value="P:proteolysis"/>
    <property type="evidence" value="ECO:0007669"/>
    <property type="project" value="UniProtKB-KW"/>
</dbReference>
<dbReference type="CDD" id="cd08070">
    <property type="entry name" value="MPN_like"/>
    <property type="match status" value="1"/>
</dbReference>
<evidence type="ECO:0000256" key="5">
    <source>
        <dbReference type="ARBA" id="ARBA00023049"/>
    </source>
</evidence>
<dbReference type="EMBL" id="RBVX01000247">
    <property type="protein sequence ID" value="RSL28688.1"/>
    <property type="molecule type" value="Genomic_DNA"/>
</dbReference>
<feature type="non-terminal residue" evidence="7">
    <location>
        <position position="131"/>
    </location>
</feature>
<gene>
    <name evidence="7" type="ORF">D7Z54_35330</name>
</gene>
<accession>A0A3R9R750</accession>
<dbReference type="InterPro" id="IPR051929">
    <property type="entry name" value="VirAsm_ModProt"/>
</dbReference>
<protein>
    <submittedName>
        <fullName evidence="7">M67 family peptidase</fullName>
    </submittedName>
</protein>
<keyword evidence="2" id="KW-0479">Metal-binding</keyword>
<feature type="domain" description="JAB1/MPN/MOV34 metalloenzyme" evidence="6">
    <location>
        <begin position="2"/>
        <end position="122"/>
    </location>
</feature>
<evidence type="ECO:0000259" key="6">
    <source>
        <dbReference type="SMART" id="SM00232"/>
    </source>
</evidence>
<dbReference type="InterPro" id="IPR000555">
    <property type="entry name" value="JAMM/MPN+_dom"/>
</dbReference>
<dbReference type="Pfam" id="PF14464">
    <property type="entry name" value="Prok-JAB"/>
    <property type="match status" value="1"/>
</dbReference>
<evidence type="ECO:0000256" key="3">
    <source>
        <dbReference type="ARBA" id="ARBA00022801"/>
    </source>
</evidence>
<dbReference type="SMART" id="SM00232">
    <property type="entry name" value="JAB_MPN"/>
    <property type="match status" value="1"/>
</dbReference>
<dbReference type="SUPFAM" id="SSF102712">
    <property type="entry name" value="JAB1/MPN domain"/>
    <property type="match status" value="1"/>
</dbReference>
<keyword evidence="4" id="KW-0862">Zinc</keyword>
<evidence type="ECO:0000256" key="2">
    <source>
        <dbReference type="ARBA" id="ARBA00022723"/>
    </source>
</evidence>
<dbReference type="PANTHER" id="PTHR34858:SF1">
    <property type="entry name" value="CYSO-CYSTEINE PEPTIDASE"/>
    <property type="match status" value="1"/>
</dbReference>
<dbReference type="InterPro" id="IPR028090">
    <property type="entry name" value="JAB_dom_prok"/>
</dbReference>
<dbReference type="GO" id="GO:0008270">
    <property type="term" value="F:zinc ion binding"/>
    <property type="evidence" value="ECO:0007669"/>
    <property type="project" value="TreeGrafter"/>
</dbReference>
<evidence type="ECO:0000256" key="1">
    <source>
        <dbReference type="ARBA" id="ARBA00022670"/>
    </source>
</evidence>
<dbReference type="AlphaFoldDB" id="A0A3R9R750"/>
<proteinExistence type="predicted"/>
<dbReference type="GO" id="GO:0008235">
    <property type="term" value="F:metalloexopeptidase activity"/>
    <property type="evidence" value="ECO:0007669"/>
    <property type="project" value="TreeGrafter"/>
</dbReference>
<dbReference type="Gene3D" id="3.40.140.10">
    <property type="entry name" value="Cytidine Deaminase, domain 2"/>
    <property type="match status" value="1"/>
</dbReference>